<proteinExistence type="predicted"/>
<dbReference type="AlphaFoldDB" id="A0AA38NZF4"/>
<evidence type="ECO:0000313" key="4">
    <source>
        <dbReference type="EMBL" id="KAJ3833426.1"/>
    </source>
</evidence>
<keyword evidence="5" id="KW-1185">Reference proteome</keyword>
<protein>
    <submittedName>
        <fullName evidence="4">Uncharacterized protein</fullName>
    </submittedName>
</protein>
<feature type="coiled-coil region" evidence="1">
    <location>
        <begin position="395"/>
        <end position="471"/>
    </location>
</feature>
<evidence type="ECO:0000256" key="2">
    <source>
        <dbReference type="SAM" id="MobiDB-lite"/>
    </source>
</evidence>
<reference evidence="4" key="1">
    <citation type="submission" date="2022-08" db="EMBL/GenBank/DDBJ databases">
        <authorList>
            <consortium name="DOE Joint Genome Institute"/>
            <person name="Min B."/>
            <person name="Riley R."/>
            <person name="Sierra-Patev S."/>
            <person name="Naranjo-Ortiz M."/>
            <person name="Looney B."/>
            <person name="Konkel Z."/>
            <person name="Slot J.C."/>
            <person name="Sakamoto Y."/>
            <person name="Steenwyk J.L."/>
            <person name="Rokas A."/>
            <person name="Carro J."/>
            <person name="Camarero S."/>
            <person name="Ferreira P."/>
            <person name="Molpeceres G."/>
            <person name="Ruiz-Duenas F.J."/>
            <person name="Serrano A."/>
            <person name="Henrissat B."/>
            <person name="Drula E."/>
            <person name="Hughes K.W."/>
            <person name="Mata J.L."/>
            <person name="Ishikawa N.K."/>
            <person name="Vargas-Isla R."/>
            <person name="Ushijima S."/>
            <person name="Smith C.A."/>
            <person name="Ahrendt S."/>
            <person name="Andreopoulos W."/>
            <person name="He G."/>
            <person name="Labutti K."/>
            <person name="Lipzen A."/>
            <person name="Ng V."/>
            <person name="Sandor L."/>
            <person name="Barry K."/>
            <person name="Martinez A.T."/>
            <person name="Xiao Y."/>
            <person name="Gibbons J.G."/>
            <person name="Terashima K."/>
            <person name="Hibbett D.S."/>
            <person name="Grigoriev I.V."/>
        </authorList>
    </citation>
    <scope>NUCLEOTIDE SEQUENCE</scope>
    <source>
        <strain evidence="4">TFB9207</strain>
    </source>
</reference>
<feature type="signal peptide" evidence="3">
    <location>
        <begin position="1"/>
        <end position="19"/>
    </location>
</feature>
<evidence type="ECO:0000256" key="3">
    <source>
        <dbReference type="SAM" id="SignalP"/>
    </source>
</evidence>
<dbReference type="Proteomes" id="UP001163846">
    <property type="component" value="Unassembled WGS sequence"/>
</dbReference>
<evidence type="ECO:0000313" key="5">
    <source>
        <dbReference type="Proteomes" id="UP001163846"/>
    </source>
</evidence>
<dbReference type="SUPFAM" id="SSF57997">
    <property type="entry name" value="Tropomyosin"/>
    <property type="match status" value="1"/>
</dbReference>
<feature type="region of interest" description="Disordered" evidence="2">
    <location>
        <begin position="735"/>
        <end position="785"/>
    </location>
</feature>
<evidence type="ECO:0000256" key="1">
    <source>
        <dbReference type="SAM" id="Coils"/>
    </source>
</evidence>
<sequence length="785" mass="87198">MSWICLMSCLLDILMLVLATGELRFSVVSELNRVSWIDEYTPKMMGMQLEVSVKALRRTTRGPLEYRDGRYNSVGPCSFVEEMLGYLRGKRNNGANVWTETLREGMIQKAMMTRWTWAQLLEVEILSFEDDQVNGEGLYQDGPVDTTIGIARDIGDKKNDLGNKDDSRTWTTRLTWTTSTDVDDEYESPEQLKRNWFIEEMQCQWTNPRTSDHKIILRLGDVLLGLPISQSTSTLSSAAVDIAISASSETNVAVSANTSASPVLSTTLNVATKTLSGTEVTVPMNASLETSLPSLVINVDANVSSGTNVTVDSIRSSFLQFMAANHLLDSATIAAGFSDSFVDGLVYCLLGHGIGIWQLTGTHDLERTIIMQQLDEAQVAQAAAETARDSMQSFVDAAAAHQDQCEQELQELRLKYHQLEEQLDDANLQLAAARSEVDFTTAQNTLMEDENTRLENDNDRLVEDRKVLASQNEVLFKSLLSHQETLEYLLKKDSPAEVLHELGRSKEELEQVQRDLELSCSSVQTLQETISLHLDTISVKDEQIYVLNTLINTLENRVSTVQASSLVVSQQHTNLVLAHNATNTTLNGAVSFIRKLSHALLLQRSLDLQPFLVAIRRDLATLSKHCRDADWTQTMGMFHHIVQSLQTIRDITTSAAYARARQTELIDLDGMVESAQHIIAEAHGDASIPAMDLSVHRLDPELPVALRNTPDSSWAAPDSVSFPHASSDASTSIFGDDYSMATPETEVASHRSSPQYQPYSPEVDIDDYDGDEDFQGDLAYPHLED</sequence>
<feature type="compositionally biased region" description="Acidic residues" evidence="2">
    <location>
        <begin position="763"/>
        <end position="775"/>
    </location>
</feature>
<keyword evidence="1" id="KW-0175">Coiled coil</keyword>
<dbReference type="EMBL" id="MU806698">
    <property type="protein sequence ID" value="KAJ3833426.1"/>
    <property type="molecule type" value="Genomic_DNA"/>
</dbReference>
<gene>
    <name evidence="4" type="ORF">F5878DRAFT_645950</name>
</gene>
<comment type="caution">
    <text evidence="4">The sequence shown here is derived from an EMBL/GenBank/DDBJ whole genome shotgun (WGS) entry which is preliminary data.</text>
</comment>
<feature type="chain" id="PRO_5041239151" evidence="3">
    <location>
        <begin position="20"/>
        <end position="785"/>
    </location>
</feature>
<organism evidence="4 5">
    <name type="scientific">Lentinula raphanica</name>
    <dbReference type="NCBI Taxonomy" id="153919"/>
    <lineage>
        <taxon>Eukaryota</taxon>
        <taxon>Fungi</taxon>
        <taxon>Dikarya</taxon>
        <taxon>Basidiomycota</taxon>
        <taxon>Agaricomycotina</taxon>
        <taxon>Agaricomycetes</taxon>
        <taxon>Agaricomycetidae</taxon>
        <taxon>Agaricales</taxon>
        <taxon>Marasmiineae</taxon>
        <taxon>Omphalotaceae</taxon>
        <taxon>Lentinula</taxon>
    </lineage>
</organism>
<keyword evidence="3" id="KW-0732">Signal</keyword>
<name>A0AA38NZF4_9AGAR</name>
<accession>A0AA38NZF4</accession>